<dbReference type="InterPro" id="IPR049046">
    <property type="entry name" value="Beta-AFase-like_GH127_middle"/>
</dbReference>
<comment type="caution">
    <text evidence="5">The sequence shown here is derived from an EMBL/GenBank/DDBJ whole genome shotgun (WGS) entry which is preliminary data.</text>
</comment>
<dbReference type="Proteomes" id="UP000237104">
    <property type="component" value="Unassembled WGS sequence"/>
</dbReference>
<name>A0A2S3Z9N3_9MICO</name>
<dbReference type="SUPFAM" id="SSF48208">
    <property type="entry name" value="Six-hairpin glycosidases"/>
    <property type="match status" value="1"/>
</dbReference>
<dbReference type="Pfam" id="PF20737">
    <property type="entry name" value="Glyco_hydro127C"/>
    <property type="match status" value="1"/>
</dbReference>
<gene>
    <name evidence="5" type="ORF">C3B59_11605</name>
</gene>
<feature type="domain" description="Non-reducing end beta-L-arabinofuranosidase-like GH127 middle" evidence="3">
    <location>
        <begin position="437"/>
        <end position="530"/>
    </location>
</feature>
<proteinExistence type="predicted"/>
<dbReference type="AlphaFoldDB" id="A0A2S3Z9N3"/>
<dbReference type="OrthoDB" id="9757939at2"/>
<dbReference type="InterPro" id="IPR008928">
    <property type="entry name" value="6-hairpin_glycosidase_sf"/>
</dbReference>
<dbReference type="PANTHER" id="PTHR43465">
    <property type="entry name" value="DUF1680 DOMAIN PROTEIN (AFU_ORTHOLOGUE AFUA_1G08910)"/>
    <property type="match status" value="1"/>
</dbReference>
<feature type="compositionally biased region" description="Low complexity" evidence="1">
    <location>
        <begin position="1"/>
        <end position="15"/>
    </location>
</feature>
<feature type="domain" description="Non-reducing end beta-L-arabinofuranosidase-like GH127 C-terminal" evidence="4">
    <location>
        <begin position="534"/>
        <end position="638"/>
    </location>
</feature>
<evidence type="ECO:0000256" key="1">
    <source>
        <dbReference type="SAM" id="MobiDB-lite"/>
    </source>
</evidence>
<dbReference type="InterPro" id="IPR049049">
    <property type="entry name" value="Beta-AFase-like_GH127_C"/>
</dbReference>
<dbReference type="InterPro" id="IPR012878">
    <property type="entry name" value="Beta-AFase-like_GH127_cat"/>
</dbReference>
<sequence>MRSTPVTTIHTSTSTFAGPVQPRRSALTPLDATEIRLTGGYWREKQQLNAHVVLQHCEDWMERIGWVGNFDKAASQETGWEHAGIEFVDSEIYKLLEAMAWELGRAHDAALAARYNRYVHRVASAQDADGYLHTSFGRPWQPARYSNLEWGHELYCFGHLIQAAVAAVRTRIDSTLVDVARRLADHLWTTFGPGGRAAVCGHPQIEVALVELGRALDEPRYVELARLFVERRGHGLLAPIEYGQEYFQDDVPVRAAEVLRGHAVRALYLAAGAFDVAVETGDDDLARAVRTQWENTIARRTYVTGGMGSHHQDEAYGADFELPPDRAYSETCAGIASNMLSWRLLLDDGDPRYADLIERTLLNNIMASPREDGRAFFYTNTLHQRTDGVAPDESALNARALSSLRAPWFEVSCCPTNVARTLASVELTFATTTDSGLQLHQYGDFDIDTALADGTPVAVSVRSGYPYDGHVSITWREDTGREVDLDLRIPSWAGSAQISRGGETPVVRVARSATLHGRFDAGDVVTVDFPVEARWVTPDPRIDAVRGQVAVQRGPLVLVLESTDLPSGDVNDVAVDITMSPTTTRTGASVEVSRNAQTPGGWPYGRHDHTTEPLGTVDLVPYATWANRGPSTMRVWLPVADRPR</sequence>
<evidence type="ECO:0008006" key="7">
    <source>
        <dbReference type="Google" id="ProtNLM"/>
    </source>
</evidence>
<dbReference type="GO" id="GO:0005975">
    <property type="term" value="P:carbohydrate metabolic process"/>
    <property type="evidence" value="ECO:0007669"/>
    <property type="project" value="InterPro"/>
</dbReference>
<feature type="region of interest" description="Disordered" evidence="1">
    <location>
        <begin position="1"/>
        <end position="23"/>
    </location>
</feature>
<organism evidence="5 6">
    <name type="scientific">Cryobacterium zongtaii</name>
    <dbReference type="NCBI Taxonomy" id="1259217"/>
    <lineage>
        <taxon>Bacteria</taxon>
        <taxon>Bacillati</taxon>
        <taxon>Actinomycetota</taxon>
        <taxon>Actinomycetes</taxon>
        <taxon>Micrococcales</taxon>
        <taxon>Microbacteriaceae</taxon>
        <taxon>Cryobacterium</taxon>
    </lineage>
</organism>
<evidence type="ECO:0000313" key="6">
    <source>
        <dbReference type="Proteomes" id="UP000237104"/>
    </source>
</evidence>
<accession>A0A2S3Z9N3</accession>
<dbReference type="Pfam" id="PF07944">
    <property type="entry name" value="Beta-AFase-like_GH127_cat"/>
    <property type="match status" value="1"/>
</dbReference>
<evidence type="ECO:0000259" key="3">
    <source>
        <dbReference type="Pfam" id="PF20736"/>
    </source>
</evidence>
<feature type="domain" description="Non-reducing end beta-L-arabinofuranosidase-like GH127 catalytic" evidence="2">
    <location>
        <begin position="35"/>
        <end position="425"/>
    </location>
</feature>
<dbReference type="Pfam" id="PF20736">
    <property type="entry name" value="Glyco_hydro127M"/>
    <property type="match status" value="1"/>
</dbReference>
<evidence type="ECO:0000259" key="4">
    <source>
        <dbReference type="Pfam" id="PF20737"/>
    </source>
</evidence>
<dbReference type="PANTHER" id="PTHR43465:SF2">
    <property type="entry name" value="DUF1680 DOMAIN PROTEIN (AFU_ORTHOLOGUE AFUA_1G08910)"/>
    <property type="match status" value="1"/>
</dbReference>
<dbReference type="InterPro" id="IPR049174">
    <property type="entry name" value="Beta-AFase-like"/>
</dbReference>
<dbReference type="EMBL" id="PPXF01000054">
    <property type="protein sequence ID" value="POH62254.1"/>
    <property type="molecule type" value="Genomic_DNA"/>
</dbReference>
<reference evidence="5 6" key="1">
    <citation type="submission" date="2018-01" db="EMBL/GenBank/DDBJ databases">
        <title>Cryobacterium sp. nov., from glaciers in China.</title>
        <authorList>
            <person name="Liu Q."/>
            <person name="Xin Y.-H."/>
        </authorList>
    </citation>
    <scope>NUCLEOTIDE SEQUENCE [LARGE SCALE GENOMIC DNA]</scope>
    <source>
        <strain evidence="5 6">TMB1-8</strain>
    </source>
</reference>
<evidence type="ECO:0000259" key="2">
    <source>
        <dbReference type="Pfam" id="PF07944"/>
    </source>
</evidence>
<evidence type="ECO:0000313" key="5">
    <source>
        <dbReference type="EMBL" id="POH62254.1"/>
    </source>
</evidence>
<protein>
    <recommendedName>
        <fullName evidence="7">Glycoside hydrolase family 127 protein</fullName>
    </recommendedName>
</protein>